<evidence type="ECO:0000313" key="2">
    <source>
        <dbReference type="Proteomes" id="UP001159364"/>
    </source>
</evidence>
<organism evidence="1 2">
    <name type="scientific">Erythroxylum novogranatense</name>
    <dbReference type="NCBI Taxonomy" id="1862640"/>
    <lineage>
        <taxon>Eukaryota</taxon>
        <taxon>Viridiplantae</taxon>
        <taxon>Streptophyta</taxon>
        <taxon>Embryophyta</taxon>
        <taxon>Tracheophyta</taxon>
        <taxon>Spermatophyta</taxon>
        <taxon>Magnoliopsida</taxon>
        <taxon>eudicotyledons</taxon>
        <taxon>Gunneridae</taxon>
        <taxon>Pentapetalae</taxon>
        <taxon>rosids</taxon>
        <taxon>fabids</taxon>
        <taxon>Malpighiales</taxon>
        <taxon>Erythroxylaceae</taxon>
        <taxon>Erythroxylum</taxon>
    </lineage>
</organism>
<sequence length="77" mass="8797">MSRGKYFVFKLFGVVIFGFRNCFESSIYAEQGKALEDYYREQKKFSGLSISRCAWRNLAGLVGCITPDAYYCIKLAA</sequence>
<name>A0AAV8SD62_9ROSI</name>
<proteinExistence type="predicted"/>
<comment type="caution">
    <text evidence="1">The sequence shown here is derived from an EMBL/GenBank/DDBJ whole genome shotgun (WGS) entry which is preliminary data.</text>
</comment>
<accession>A0AAV8SD62</accession>
<evidence type="ECO:0000313" key="1">
    <source>
        <dbReference type="EMBL" id="KAJ8749975.1"/>
    </source>
</evidence>
<dbReference type="AlphaFoldDB" id="A0AAV8SD62"/>
<protein>
    <submittedName>
        <fullName evidence="1">Uncharacterized protein</fullName>
    </submittedName>
</protein>
<gene>
    <name evidence="1" type="ORF">K2173_013890</name>
</gene>
<keyword evidence="2" id="KW-1185">Reference proteome</keyword>
<dbReference type="EMBL" id="JAIWQS010000011">
    <property type="protein sequence ID" value="KAJ8749975.1"/>
    <property type="molecule type" value="Genomic_DNA"/>
</dbReference>
<reference evidence="1 2" key="1">
    <citation type="submission" date="2021-09" db="EMBL/GenBank/DDBJ databases">
        <title>Genomic insights and catalytic innovation underlie evolution of tropane alkaloids biosynthesis.</title>
        <authorList>
            <person name="Wang Y.-J."/>
            <person name="Tian T."/>
            <person name="Huang J.-P."/>
            <person name="Huang S.-X."/>
        </authorList>
    </citation>
    <scope>NUCLEOTIDE SEQUENCE [LARGE SCALE GENOMIC DNA]</scope>
    <source>
        <strain evidence="1">KIB-2018</strain>
        <tissue evidence="1">Leaf</tissue>
    </source>
</reference>
<dbReference type="Proteomes" id="UP001159364">
    <property type="component" value="Linkage Group LG11"/>
</dbReference>